<proteinExistence type="predicted"/>
<geneLocation type="plasmid" evidence="1 2">
    <name>13</name>
</geneLocation>
<reference evidence="1 2" key="1">
    <citation type="submission" date="2019-01" db="EMBL/GenBank/DDBJ databases">
        <authorList>
            <consortium name="Pathogen Informatics"/>
        </authorList>
    </citation>
    <scope>NUCLEOTIDE SEQUENCE [LARGE SCALE GENOMIC DNA]</scope>
    <source>
        <strain evidence="1 2">NCTC10142</strain>
        <plasmid evidence="2">13</plasmid>
    </source>
</reference>
<evidence type="ECO:0008006" key="3">
    <source>
        <dbReference type="Google" id="ProtNLM"/>
    </source>
</evidence>
<dbReference type="Proteomes" id="UP000289506">
    <property type="component" value="Plasmid 13"/>
</dbReference>
<keyword evidence="1" id="KW-0614">Plasmid</keyword>
<organism evidence="1 2">
    <name type="scientific">Mycoplasmopsis cynos</name>
    <dbReference type="NCBI Taxonomy" id="171284"/>
    <lineage>
        <taxon>Bacteria</taxon>
        <taxon>Bacillati</taxon>
        <taxon>Mycoplasmatota</taxon>
        <taxon>Mycoplasmoidales</taxon>
        <taxon>Metamycoplasmataceae</taxon>
        <taxon>Mycoplasmopsis</taxon>
    </lineage>
</organism>
<dbReference type="AlphaFoldDB" id="A0A449AHJ3"/>
<accession>A0A449AHJ3</accession>
<dbReference type="EMBL" id="LR214986">
    <property type="protein sequence ID" value="VEU64426.1"/>
    <property type="molecule type" value="Genomic_DNA"/>
</dbReference>
<protein>
    <recommendedName>
        <fullName evidence="3">DNA (cytosine-5-)-methyltransferase</fullName>
    </recommendedName>
</protein>
<gene>
    <name evidence="1" type="ORF">NCTC10142_00166</name>
</gene>
<dbReference type="Gene3D" id="3.40.50.150">
    <property type="entry name" value="Vaccinia Virus protein VP39"/>
    <property type="match status" value="1"/>
</dbReference>
<dbReference type="InterPro" id="IPR029063">
    <property type="entry name" value="SAM-dependent_MTases_sf"/>
</dbReference>
<dbReference type="SUPFAM" id="SSF53335">
    <property type="entry name" value="S-adenosyl-L-methionine-dependent methyltransferases"/>
    <property type="match status" value="1"/>
</dbReference>
<name>A0A449AHJ3_9BACT</name>
<evidence type="ECO:0000313" key="1">
    <source>
        <dbReference type="EMBL" id="VEU64426.1"/>
    </source>
</evidence>
<sequence length="246" mass="28566">MNKLIVWALFDDANRSIYKALQNDNDVVVYSFGINDKENENNYIKIDLSLNNKTLVQDINKLIKKVGAPDIVFASPPCRAWTTANPGKALKNILENGNLELKNYSHFIAYNEYAQWHAKRDFFKEQSSILEAQSTTLATILILQLLKPKIFFIENPQSSRIFKYINSFCNFETINNKLHYFAYDKNFPKKATTFASNYYFDTKTTKEKSNIKMINLGNYNDRSAIPNELIIDLIYQSKGIIWKKKN</sequence>
<evidence type="ECO:0000313" key="2">
    <source>
        <dbReference type="Proteomes" id="UP000289506"/>
    </source>
</evidence>
<dbReference type="RefSeq" id="WP_129720417.1">
    <property type="nucleotide sequence ID" value="NZ_LR214986.1"/>
</dbReference>